<dbReference type="InterPro" id="IPR042099">
    <property type="entry name" value="ANL_N_sf"/>
</dbReference>
<feature type="domain" description="AMP-binding enzyme C-terminal" evidence="9">
    <location>
        <begin position="505"/>
        <end position="584"/>
    </location>
</feature>
<reference evidence="10 11" key="1">
    <citation type="journal article" date="2017" name="Nat. Ecol. Evol.">
        <title>Scallop genome provides insights into evolution of bilaterian karyotype and development.</title>
        <authorList>
            <person name="Wang S."/>
            <person name="Zhang J."/>
            <person name="Jiao W."/>
            <person name="Li J."/>
            <person name="Xun X."/>
            <person name="Sun Y."/>
            <person name="Guo X."/>
            <person name="Huan P."/>
            <person name="Dong B."/>
            <person name="Zhang L."/>
            <person name="Hu X."/>
            <person name="Sun X."/>
            <person name="Wang J."/>
            <person name="Zhao C."/>
            <person name="Wang Y."/>
            <person name="Wang D."/>
            <person name="Huang X."/>
            <person name="Wang R."/>
            <person name="Lv J."/>
            <person name="Li Y."/>
            <person name="Zhang Z."/>
            <person name="Liu B."/>
            <person name="Lu W."/>
            <person name="Hui Y."/>
            <person name="Liang J."/>
            <person name="Zhou Z."/>
            <person name="Hou R."/>
            <person name="Li X."/>
            <person name="Liu Y."/>
            <person name="Li H."/>
            <person name="Ning X."/>
            <person name="Lin Y."/>
            <person name="Zhao L."/>
            <person name="Xing Q."/>
            <person name="Dou J."/>
            <person name="Li Y."/>
            <person name="Mao J."/>
            <person name="Guo H."/>
            <person name="Dou H."/>
            <person name="Li T."/>
            <person name="Mu C."/>
            <person name="Jiang W."/>
            <person name="Fu Q."/>
            <person name="Fu X."/>
            <person name="Miao Y."/>
            <person name="Liu J."/>
            <person name="Yu Q."/>
            <person name="Li R."/>
            <person name="Liao H."/>
            <person name="Li X."/>
            <person name="Kong Y."/>
            <person name="Jiang Z."/>
            <person name="Chourrout D."/>
            <person name="Li R."/>
            <person name="Bao Z."/>
        </authorList>
    </citation>
    <scope>NUCLEOTIDE SEQUENCE [LARGE SCALE GENOMIC DNA]</scope>
    <source>
        <strain evidence="10 11">PY_sf001</strain>
    </source>
</reference>
<comment type="caution">
    <text evidence="10">The sequence shown here is derived from an EMBL/GenBank/DDBJ whole genome shotgun (WGS) entry which is preliminary data.</text>
</comment>
<comment type="similarity">
    <text evidence="1">Belongs to the ATP-dependent AMP-binding enzyme family.</text>
</comment>
<proteinExistence type="inferred from homology"/>
<evidence type="ECO:0000256" key="7">
    <source>
        <dbReference type="ARBA" id="ARBA00048666"/>
    </source>
</evidence>
<dbReference type="GO" id="GO:0004467">
    <property type="term" value="F:long-chain fatty acid-CoA ligase activity"/>
    <property type="evidence" value="ECO:0007669"/>
    <property type="project" value="UniProtKB-EC"/>
</dbReference>
<evidence type="ECO:0000256" key="3">
    <source>
        <dbReference type="ARBA" id="ARBA00022832"/>
    </source>
</evidence>
<dbReference type="Gene3D" id="3.40.50.12780">
    <property type="entry name" value="N-terminal domain of ligase-like"/>
    <property type="match status" value="1"/>
</dbReference>
<dbReference type="InterPro" id="IPR025110">
    <property type="entry name" value="AMP-bd_C"/>
</dbReference>
<dbReference type="InterPro" id="IPR000873">
    <property type="entry name" value="AMP-dep_synth/lig_dom"/>
</dbReference>
<evidence type="ECO:0000256" key="4">
    <source>
        <dbReference type="ARBA" id="ARBA00026121"/>
    </source>
</evidence>
<dbReference type="EC" id="6.2.1.3" evidence="4"/>
<dbReference type="GO" id="GO:0005789">
    <property type="term" value="C:endoplasmic reticulum membrane"/>
    <property type="evidence" value="ECO:0007669"/>
    <property type="project" value="TreeGrafter"/>
</dbReference>
<keyword evidence="2" id="KW-0436">Ligase</keyword>
<evidence type="ECO:0000259" key="8">
    <source>
        <dbReference type="Pfam" id="PF00501"/>
    </source>
</evidence>
<dbReference type="InterPro" id="IPR045851">
    <property type="entry name" value="AMP-bd_C_sf"/>
</dbReference>
<accession>A0A210QYZ8</accession>
<dbReference type="AlphaFoldDB" id="A0A210QYZ8"/>
<organism evidence="10 11">
    <name type="scientific">Mizuhopecten yessoensis</name>
    <name type="common">Japanese scallop</name>
    <name type="synonym">Patinopecten yessoensis</name>
    <dbReference type="NCBI Taxonomy" id="6573"/>
    <lineage>
        <taxon>Eukaryota</taxon>
        <taxon>Metazoa</taxon>
        <taxon>Spiralia</taxon>
        <taxon>Lophotrochozoa</taxon>
        <taxon>Mollusca</taxon>
        <taxon>Bivalvia</taxon>
        <taxon>Autobranchia</taxon>
        <taxon>Pteriomorphia</taxon>
        <taxon>Pectinida</taxon>
        <taxon>Pectinoidea</taxon>
        <taxon>Pectinidae</taxon>
        <taxon>Mizuhopecten</taxon>
    </lineage>
</organism>
<dbReference type="GO" id="GO:0005886">
    <property type="term" value="C:plasma membrane"/>
    <property type="evidence" value="ECO:0007669"/>
    <property type="project" value="TreeGrafter"/>
</dbReference>
<dbReference type="Pfam" id="PF13193">
    <property type="entry name" value="AMP-binding_C"/>
    <property type="match status" value="1"/>
</dbReference>
<evidence type="ECO:0000259" key="9">
    <source>
        <dbReference type="Pfam" id="PF13193"/>
    </source>
</evidence>
<keyword evidence="11" id="KW-1185">Reference proteome</keyword>
<dbReference type="GO" id="GO:0005324">
    <property type="term" value="F:long-chain fatty acid transmembrane transporter activity"/>
    <property type="evidence" value="ECO:0007669"/>
    <property type="project" value="TreeGrafter"/>
</dbReference>
<evidence type="ECO:0000256" key="1">
    <source>
        <dbReference type="ARBA" id="ARBA00006432"/>
    </source>
</evidence>
<dbReference type="OrthoDB" id="288590at2759"/>
<dbReference type="SUPFAM" id="SSF56801">
    <property type="entry name" value="Acetyl-CoA synthetase-like"/>
    <property type="match status" value="1"/>
</dbReference>
<dbReference type="PANTHER" id="PTHR43107:SF22">
    <property type="entry name" value="VERY LONG-CHAIN ACYL-COA SYNTHETASE"/>
    <property type="match status" value="1"/>
</dbReference>
<evidence type="ECO:0000313" key="10">
    <source>
        <dbReference type="EMBL" id="OWF53947.1"/>
    </source>
</evidence>
<evidence type="ECO:0000256" key="6">
    <source>
        <dbReference type="ARBA" id="ARBA00041297"/>
    </source>
</evidence>
<keyword evidence="3" id="KW-0276">Fatty acid metabolism</keyword>
<dbReference type="PANTHER" id="PTHR43107">
    <property type="entry name" value="LONG-CHAIN FATTY ACID TRANSPORT PROTEIN"/>
    <property type="match status" value="1"/>
</dbReference>
<protein>
    <recommendedName>
        <fullName evidence="4">long-chain-fatty-acid--CoA ligase</fullName>
        <ecNumber evidence="4">6.2.1.3</ecNumber>
    </recommendedName>
    <alternativeName>
        <fullName evidence="6">Long-chain-fatty-acid--CoA ligase</fullName>
    </alternativeName>
</protein>
<evidence type="ECO:0000256" key="2">
    <source>
        <dbReference type="ARBA" id="ARBA00022598"/>
    </source>
</evidence>
<dbReference type="InterPro" id="IPR020845">
    <property type="entry name" value="AMP-binding_CS"/>
</dbReference>
<dbReference type="Proteomes" id="UP000242188">
    <property type="component" value="Unassembled WGS sequence"/>
</dbReference>
<dbReference type="EMBL" id="NEDP02001165">
    <property type="protein sequence ID" value="OWF53947.1"/>
    <property type="molecule type" value="Genomic_DNA"/>
</dbReference>
<dbReference type="PROSITE" id="PS00455">
    <property type="entry name" value="AMP_BINDING"/>
    <property type="match status" value="1"/>
</dbReference>
<dbReference type="FunFam" id="3.30.300.30:FF:000002">
    <property type="entry name" value="Long-chain fatty acid transport protein 1"/>
    <property type="match status" value="1"/>
</dbReference>
<dbReference type="Pfam" id="PF00501">
    <property type="entry name" value="AMP-binding"/>
    <property type="match status" value="1"/>
</dbReference>
<gene>
    <name evidence="10" type="ORF">KP79_PYT15374</name>
</gene>
<keyword evidence="3" id="KW-0443">Lipid metabolism</keyword>
<evidence type="ECO:0000256" key="5">
    <source>
        <dbReference type="ARBA" id="ARBA00036527"/>
    </source>
</evidence>
<dbReference type="STRING" id="6573.A0A210QYZ8"/>
<dbReference type="GO" id="GO:0044539">
    <property type="term" value="P:long-chain fatty acid import into cell"/>
    <property type="evidence" value="ECO:0007669"/>
    <property type="project" value="TreeGrafter"/>
</dbReference>
<name>A0A210QYZ8_MIZYE</name>
<evidence type="ECO:0000313" key="11">
    <source>
        <dbReference type="Proteomes" id="UP000242188"/>
    </source>
</evidence>
<sequence>MPPSRKNVLYGAAGTVGGALIAWRSMFPWIGDDLTTMLGLKQISDKMNPDLDNGVYIIDKFEEHVKQHPKKVFLYFEDREYSYELVDAMANKIANIILSLDISPGDTVAAMIQNEPSFVWTLLGLQKIGMVDAFINYHLTAEPLLHSIRASNAKAIIVGSGEGLLESIEEIRNSLSDNIPMYVQGRSKCELPPGYHSLDDAMERTLPLPLSKHLRSHVTLTSPVCYIYTSGTTGLPKPAICNQAKAIGSSKIWSSFGFNAVDVSYAVTPLYHSGATFLCLFNTIAVGCTMALRRKFSARHYWEDCRKYKVTVVHYIGELFRYILKVPESPLDGVHNIRVAMGNGLRLDVWKTFQDRFKIPMIVEHFGATEGTSITINLTNRVGAIGRISPLMRLASKYKMSVPVRVIRFDRITEEPIRGKDGYCIDCGAGENGLIISAVPETTTQFYLGSKAINEKKFLRDVFVKDDAYFNFGDVVAIDKDYYLYFRDRLGDTFRWKSENVSTREVAEVLSTLSFIQDINVYGVEVPDNDGKAGMAAILLKDDVSVTPEILQQIYRKCAKSLPGYARPIFLRFQANFEVTQTMKHRKVDLVKEGYNPDLTSDPLYCVDVENKTFSPLVSSSYQQVIKSRL</sequence>
<dbReference type="Gene3D" id="3.30.300.30">
    <property type="match status" value="1"/>
</dbReference>
<comment type="catalytic activity">
    <reaction evidence="7">
        <text>tetracosanoate + ATP + CoA = tetracosanoyl-CoA + AMP + diphosphate</text>
        <dbReference type="Rhea" id="RHEA:33639"/>
        <dbReference type="ChEBI" id="CHEBI:30616"/>
        <dbReference type="ChEBI" id="CHEBI:31014"/>
        <dbReference type="ChEBI" id="CHEBI:33019"/>
        <dbReference type="ChEBI" id="CHEBI:57287"/>
        <dbReference type="ChEBI" id="CHEBI:65052"/>
        <dbReference type="ChEBI" id="CHEBI:456215"/>
    </reaction>
    <physiologicalReaction direction="left-to-right" evidence="7">
        <dbReference type="Rhea" id="RHEA:33640"/>
    </physiologicalReaction>
</comment>
<comment type="catalytic activity">
    <reaction evidence="5">
        <text>a very long-chain fatty acid + ATP + CoA = a very long-chain fatty acyl-CoA + AMP + diphosphate</text>
        <dbReference type="Rhea" id="RHEA:54536"/>
        <dbReference type="ChEBI" id="CHEBI:30616"/>
        <dbReference type="ChEBI" id="CHEBI:33019"/>
        <dbReference type="ChEBI" id="CHEBI:57287"/>
        <dbReference type="ChEBI" id="CHEBI:58950"/>
        <dbReference type="ChEBI" id="CHEBI:138261"/>
        <dbReference type="ChEBI" id="CHEBI:456215"/>
    </reaction>
    <physiologicalReaction direction="left-to-right" evidence="5">
        <dbReference type="Rhea" id="RHEA:54537"/>
    </physiologicalReaction>
</comment>
<feature type="domain" description="AMP-dependent synthetase/ligase" evidence="8">
    <location>
        <begin position="61"/>
        <end position="391"/>
    </location>
</feature>